<evidence type="ECO:0000313" key="3">
    <source>
        <dbReference type="EMBL" id="KGQ71275.1"/>
    </source>
</evidence>
<dbReference type="STRING" id="505317.OA57_03370"/>
<evidence type="ECO:0000256" key="1">
    <source>
        <dbReference type="SAM" id="MobiDB-lite"/>
    </source>
</evidence>
<feature type="region of interest" description="Disordered" evidence="1">
    <location>
        <begin position="23"/>
        <end position="66"/>
    </location>
</feature>
<feature type="compositionally biased region" description="Pro residues" evidence="1">
    <location>
        <begin position="25"/>
        <end position="45"/>
    </location>
</feature>
<dbReference type="Proteomes" id="UP000030380">
    <property type="component" value="Unassembled WGS sequence"/>
</dbReference>
<dbReference type="PROSITE" id="PS51257">
    <property type="entry name" value="PROKAR_LIPOPROTEIN"/>
    <property type="match status" value="1"/>
</dbReference>
<feature type="signal peptide" evidence="2">
    <location>
        <begin position="1"/>
        <end position="18"/>
    </location>
</feature>
<keyword evidence="2" id="KW-0732">Signal</keyword>
<protein>
    <recommendedName>
        <fullName evidence="5">Lipoprotein</fullName>
    </recommendedName>
</protein>
<proteinExistence type="predicted"/>
<dbReference type="EMBL" id="JSUM01000003">
    <property type="protein sequence ID" value="KGQ71275.1"/>
    <property type="molecule type" value="Genomic_DNA"/>
</dbReference>
<comment type="caution">
    <text evidence="3">The sequence shown here is derived from an EMBL/GenBank/DDBJ whole genome shotgun (WGS) entry which is preliminary data.</text>
</comment>
<name>A0A0A3AW21_9PAST</name>
<feature type="chain" id="PRO_5002009256" description="Lipoprotein" evidence="2">
    <location>
        <begin position="19"/>
        <end position="100"/>
    </location>
</feature>
<gene>
    <name evidence="3" type="ORF">OA57_03370</name>
</gene>
<evidence type="ECO:0000313" key="4">
    <source>
        <dbReference type="Proteomes" id="UP000030380"/>
    </source>
</evidence>
<sequence length="100" mass="11346">MKMTQSLLAALLLSGLMACSSRPPMQSPYPDPHLTPPTHPVPSPPDQEIRNASDKNGKADYNRQNMNIRPAVSVGYGYHRGWRPYHRHFGGGFYSPYYDW</sequence>
<organism evidence="3 4">
    <name type="scientific">Chelonobacter oris</name>
    <dbReference type="NCBI Taxonomy" id="505317"/>
    <lineage>
        <taxon>Bacteria</taxon>
        <taxon>Pseudomonadati</taxon>
        <taxon>Pseudomonadota</taxon>
        <taxon>Gammaproteobacteria</taxon>
        <taxon>Pasteurellales</taxon>
        <taxon>Pasteurellaceae</taxon>
        <taxon>Chelonobacter</taxon>
    </lineage>
</organism>
<reference evidence="3 4" key="1">
    <citation type="submission" date="2014-11" db="EMBL/GenBank/DDBJ databases">
        <title>Draft genome sequence of Chelonobacter oris 1662T, associated with respiratory disease in Hermann's Tortoises.</title>
        <authorList>
            <person name="Kudirkiene E."/>
            <person name="Hansen M.J."/>
            <person name="Bojesen A.M."/>
        </authorList>
    </citation>
    <scope>NUCLEOTIDE SEQUENCE [LARGE SCALE GENOMIC DNA]</scope>
    <source>
        <strain evidence="3 4">1662</strain>
    </source>
</reference>
<dbReference type="AlphaFoldDB" id="A0A0A3AW21"/>
<accession>A0A0A3AW21</accession>
<feature type="compositionally biased region" description="Basic and acidic residues" evidence="1">
    <location>
        <begin position="47"/>
        <end position="61"/>
    </location>
</feature>
<evidence type="ECO:0000256" key="2">
    <source>
        <dbReference type="SAM" id="SignalP"/>
    </source>
</evidence>
<keyword evidence="4" id="KW-1185">Reference proteome</keyword>
<evidence type="ECO:0008006" key="5">
    <source>
        <dbReference type="Google" id="ProtNLM"/>
    </source>
</evidence>